<dbReference type="FunFam" id="3.80.10.10:FF:000275">
    <property type="entry name" value="Leucine-rich repeat receptor-like protein kinase"/>
    <property type="match status" value="1"/>
</dbReference>
<evidence type="ECO:0000256" key="9">
    <source>
        <dbReference type="ARBA" id="ARBA00023180"/>
    </source>
</evidence>
<dbReference type="PANTHER" id="PTHR48007:SF76">
    <property type="entry name" value="OS03G0145102 PROTEIN"/>
    <property type="match status" value="1"/>
</dbReference>
<protein>
    <submittedName>
        <fullName evidence="11">Putative inactive leucine-rich repeat receptor-like protein kinase</fullName>
    </submittedName>
</protein>
<dbReference type="InterPro" id="IPR011009">
    <property type="entry name" value="Kinase-like_dom_sf"/>
</dbReference>
<dbReference type="GO" id="GO:0005524">
    <property type="term" value="F:ATP binding"/>
    <property type="evidence" value="ECO:0007669"/>
    <property type="project" value="UniProtKB-UniRule"/>
</dbReference>
<dbReference type="InterPro" id="IPR001245">
    <property type="entry name" value="Ser-Thr/Tyr_kinase_cat_dom"/>
</dbReference>
<evidence type="ECO:0000256" key="10">
    <source>
        <dbReference type="PROSITE-ProRule" id="PRU10141"/>
    </source>
</evidence>
<accession>A0A1D6N0R7</accession>
<dbReference type="InterPro" id="IPR017441">
    <property type="entry name" value="Protein_kinase_ATP_BS"/>
</dbReference>
<evidence type="ECO:0000256" key="2">
    <source>
        <dbReference type="ARBA" id="ARBA00022475"/>
    </source>
</evidence>
<dbReference type="EMBL" id="CM007649">
    <property type="protein sequence ID" value="ONM34379.1"/>
    <property type="molecule type" value="Genomic_DNA"/>
</dbReference>
<dbReference type="Gene3D" id="3.80.10.10">
    <property type="entry name" value="Ribonuclease Inhibitor"/>
    <property type="match status" value="1"/>
</dbReference>
<evidence type="ECO:0000256" key="8">
    <source>
        <dbReference type="ARBA" id="ARBA00023136"/>
    </source>
</evidence>
<keyword evidence="10" id="KW-0547">Nucleotide-binding</keyword>
<dbReference type="PROSITE" id="PS00107">
    <property type="entry name" value="PROTEIN_KINASE_ATP"/>
    <property type="match status" value="1"/>
</dbReference>
<dbReference type="PROSITE" id="PS50011">
    <property type="entry name" value="PROTEIN_KINASE_DOM"/>
    <property type="match status" value="1"/>
</dbReference>
<dbReference type="Pfam" id="PF13855">
    <property type="entry name" value="LRR_8"/>
    <property type="match status" value="1"/>
</dbReference>
<keyword evidence="7" id="KW-1133">Transmembrane helix</keyword>
<keyword evidence="9" id="KW-0325">Glycoprotein</keyword>
<evidence type="ECO:0000313" key="11">
    <source>
        <dbReference type="EMBL" id="ONM34379.1"/>
    </source>
</evidence>
<gene>
    <name evidence="11" type="ORF">ZEAMMB73_Zm00001d042051</name>
</gene>
<dbReference type="InterPro" id="IPR013210">
    <property type="entry name" value="LRR_N_plant-typ"/>
</dbReference>
<evidence type="ECO:0000256" key="1">
    <source>
        <dbReference type="ARBA" id="ARBA00004162"/>
    </source>
</evidence>
<dbReference type="AlphaFoldDB" id="A0A1D6N0R7"/>
<keyword evidence="6" id="KW-0677">Repeat</keyword>
<dbReference type="InterPro" id="IPR046959">
    <property type="entry name" value="PRK1-6/SRF4-like"/>
</dbReference>
<dbReference type="PANTHER" id="PTHR48007">
    <property type="entry name" value="LEUCINE-RICH REPEAT RECEPTOR-LIKE PROTEIN KINASE PXC1"/>
    <property type="match status" value="1"/>
</dbReference>
<keyword evidence="8" id="KW-0472">Membrane</keyword>
<keyword evidence="11" id="KW-0808">Transferase</keyword>
<dbReference type="Pfam" id="PF08263">
    <property type="entry name" value="LRRNT_2"/>
    <property type="match status" value="1"/>
</dbReference>
<keyword evidence="10" id="KW-0067">ATP-binding</keyword>
<keyword evidence="11" id="KW-0675">Receptor</keyword>
<keyword evidence="4" id="KW-0812">Transmembrane</keyword>
<dbReference type="InterPro" id="IPR001611">
    <property type="entry name" value="Leu-rich_rpt"/>
</dbReference>
<keyword evidence="3" id="KW-0433">Leucine-rich repeat</keyword>
<keyword evidence="11" id="KW-0418">Kinase</keyword>
<proteinExistence type="predicted"/>
<keyword evidence="2" id="KW-1003">Cell membrane</keyword>
<evidence type="ECO:0000256" key="3">
    <source>
        <dbReference type="ARBA" id="ARBA00022614"/>
    </source>
</evidence>
<dbReference type="InterPro" id="IPR032675">
    <property type="entry name" value="LRR_dom_sf"/>
</dbReference>
<keyword evidence="5" id="KW-0732">Signal</keyword>
<evidence type="ECO:0000256" key="5">
    <source>
        <dbReference type="ARBA" id="ARBA00022729"/>
    </source>
</evidence>
<dbReference type="InterPro" id="IPR000719">
    <property type="entry name" value="Prot_kinase_dom"/>
</dbReference>
<name>A0A1D6N0R7_MAIZE</name>
<feature type="binding site" evidence="10">
    <location>
        <position position="213"/>
    </location>
    <ligand>
        <name>ATP</name>
        <dbReference type="ChEBI" id="CHEBI:30616"/>
    </ligand>
</feature>
<organism evidence="11">
    <name type="scientific">Zea mays</name>
    <name type="common">Maize</name>
    <dbReference type="NCBI Taxonomy" id="4577"/>
    <lineage>
        <taxon>Eukaryota</taxon>
        <taxon>Viridiplantae</taxon>
        <taxon>Streptophyta</taxon>
        <taxon>Embryophyta</taxon>
        <taxon>Tracheophyta</taxon>
        <taxon>Spermatophyta</taxon>
        <taxon>Magnoliopsida</taxon>
        <taxon>Liliopsida</taxon>
        <taxon>Poales</taxon>
        <taxon>Poaceae</taxon>
        <taxon>PACMAD clade</taxon>
        <taxon>Panicoideae</taxon>
        <taxon>Andropogonodae</taxon>
        <taxon>Andropogoneae</taxon>
        <taxon>Tripsacinae</taxon>
        <taxon>Zea</taxon>
    </lineage>
</organism>
<evidence type="ECO:0000256" key="7">
    <source>
        <dbReference type="ARBA" id="ARBA00022989"/>
    </source>
</evidence>
<evidence type="ECO:0000256" key="4">
    <source>
        <dbReference type="ARBA" id="ARBA00022692"/>
    </source>
</evidence>
<dbReference type="SUPFAM" id="SSF52058">
    <property type="entry name" value="L domain-like"/>
    <property type="match status" value="1"/>
</dbReference>
<dbReference type="GO" id="GO:0005886">
    <property type="term" value="C:plasma membrane"/>
    <property type="evidence" value="ECO:0007669"/>
    <property type="project" value="UniProtKB-SubCell"/>
</dbReference>
<sequence>MAATTAANSPALLLFLLLLLIGGAPPATKADMPMAVNEEVLGLVVFKSALSDPTGALATWTESDATPCGWARVECDPATSRVLRLALDGLALSGRMPRGLDRLGALQDLSLARNNLSGPLPPGLSLLGSLRSLDLSYNAFSGPLPDDVARLASLRYLDLTGNAFSGPLPPAFPRTLRFLADALLGKATEIGRGAFGTVYRAPVGDGRVVAVKKLAAASMVRSREEFEREVRVLGKARHPNLLPLKLGMVCTSQIPSNRPSMAEVVQILQVIKAPVGRMEGSF</sequence>
<dbReference type="GO" id="GO:0004672">
    <property type="term" value="F:protein kinase activity"/>
    <property type="evidence" value="ECO:0007669"/>
    <property type="project" value="InterPro"/>
</dbReference>
<comment type="subcellular location">
    <subcellularLocation>
        <location evidence="1">Cell membrane</location>
        <topology evidence="1">Single-pass membrane protein</topology>
    </subcellularLocation>
</comment>
<dbReference type="SUPFAM" id="SSF56112">
    <property type="entry name" value="Protein kinase-like (PK-like)"/>
    <property type="match status" value="1"/>
</dbReference>
<dbReference type="Gene3D" id="3.30.200.20">
    <property type="entry name" value="Phosphorylase Kinase, domain 1"/>
    <property type="match status" value="1"/>
</dbReference>
<reference evidence="11" key="1">
    <citation type="submission" date="2015-12" db="EMBL/GenBank/DDBJ databases">
        <title>Update maize B73 reference genome by single molecule sequencing technologies.</title>
        <authorList>
            <consortium name="Maize Genome Sequencing Project"/>
            <person name="Ware D."/>
        </authorList>
    </citation>
    <scope>NUCLEOTIDE SEQUENCE [LARGE SCALE GENOMIC DNA]</scope>
    <source>
        <tissue evidence="11">Seedling</tissue>
    </source>
</reference>
<evidence type="ECO:0000256" key="6">
    <source>
        <dbReference type="ARBA" id="ARBA00022737"/>
    </source>
</evidence>
<dbReference type="Pfam" id="PF07714">
    <property type="entry name" value="PK_Tyr_Ser-Thr"/>
    <property type="match status" value="1"/>
</dbReference>